<keyword evidence="1" id="KW-0472">Membrane</keyword>
<comment type="caution">
    <text evidence="2">The sequence shown here is derived from an EMBL/GenBank/DDBJ whole genome shotgun (WGS) entry which is preliminary data.</text>
</comment>
<gene>
    <name evidence="2" type="ORF">ADL28_21505</name>
</gene>
<evidence type="ECO:0000256" key="1">
    <source>
        <dbReference type="SAM" id="Phobius"/>
    </source>
</evidence>
<keyword evidence="1" id="KW-1133">Transmembrane helix</keyword>
<dbReference type="GeneID" id="97429739"/>
<sequence>MAECPRTAQERPAGLSGLTLLVVAGYRLVARIGGAGGGAHGRDGVRPGTVGTRRTAVTVTGIALAAWFIALAGDALTDRHWLRVAVLPAVAGAGWAGVRLQRRLTHRLFPPAGPLDRPRRGVDRVVSRM</sequence>
<protein>
    <submittedName>
        <fullName evidence="2">Uncharacterized protein</fullName>
    </submittedName>
</protein>
<dbReference type="EMBL" id="LLZJ01000266">
    <property type="protein sequence ID" value="KUL56073.1"/>
    <property type="molecule type" value="Genomic_DNA"/>
</dbReference>
<dbReference type="Proteomes" id="UP000053413">
    <property type="component" value="Unassembled WGS sequence"/>
</dbReference>
<evidence type="ECO:0000313" key="3">
    <source>
        <dbReference type="Proteomes" id="UP000053413"/>
    </source>
</evidence>
<dbReference type="RefSeq" id="WP_059145374.1">
    <property type="nucleotide sequence ID" value="NZ_LLZJ01000266.1"/>
</dbReference>
<name>A0A0X3WGS3_STRVO</name>
<dbReference type="AlphaFoldDB" id="A0A0X3WGS3"/>
<dbReference type="OrthoDB" id="3388214at2"/>
<feature type="transmembrane region" description="Helical" evidence="1">
    <location>
        <begin position="56"/>
        <end position="75"/>
    </location>
</feature>
<evidence type="ECO:0000313" key="2">
    <source>
        <dbReference type="EMBL" id="KUL56073.1"/>
    </source>
</evidence>
<reference evidence="3" key="1">
    <citation type="submission" date="2015-10" db="EMBL/GenBank/DDBJ databases">
        <authorList>
            <person name="Ju K.-S."/>
            <person name="Doroghazi J.R."/>
            <person name="Metcalf W.W."/>
        </authorList>
    </citation>
    <scope>NUCLEOTIDE SEQUENCE [LARGE SCALE GENOMIC DNA]</scope>
    <source>
        <strain evidence="3">NRRL F-8817</strain>
    </source>
</reference>
<accession>A0A0X3WGS3</accession>
<proteinExistence type="predicted"/>
<keyword evidence="1" id="KW-0812">Transmembrane</keyword>
<organism evidence="2 3">
    <name type="scientific">Streptomyces violaceusniger</name>
    <dbReference type="NCBI Taxonomy" id="68280"/>
    <lineage>
        <taxon>Bacteria</taxon>
        <taxon>Bacillati</taxon>
        <taxon>Actinomycetota</taxon>
        <taxon>Actinomycetes</taxon>
        <taxon>Kitasatosporales</taxon>
        <taxon>Streptomycetaceae</taxon>
        <taxon>Streptomyces</taxon>
        <taxon>Streptomyces violaceusniger group</taxon>
    </lineage>
</organism>